<keyword evidence="1" id="KW-0812">Transmembrane</keyword>
<proteinExistence type="predicted"/>
<accession>A0A9X2X295</accession>
<keyword evidence="1" id="KW-0472">Membrane</keyword>
<feature type="transmembrane region" description="Helical" evidence="1">
    <location>
        <begin position="157"/>
        <end position="175"/>
    </location>
</feature>
<evidence type="ECO:0000256" key="1">
    <source>
        <dbReference type="SAM" id="Phobius"/>
    </source>
</evidence>
<evidence type="ECO:0000313" key="2">
    <source>
        <dbReference type="EMBL" id="MCT8504862.1"/>
    </source>
</evidence>
<feature type="transmembrane region" description="Helical" evidence="1">
    <location>
        <begin position="85"/>
        <end position="106"/>
    </location>
</feature>
<sequence length="435" mass="48691">MSSFFFPYIAFLYGAAYSIQQILEGIELASSNFLERNEKGLIVGSYWSPAEAVTPILGLLLLYSIILFFAVLAAGFVIARWRGFALAFALLAVPGLLNVAGLWPQINYLPDSFYIGGGSLGSPLGFVPLLILSLLTGWCITVIVYDSLNLTDRFRGYYDHLWYATALLAGVFFVADSVGTRHASNLAEENRISRAASSYLLNQVRSYNQFCKTQDLAEMSSCIWASDVQQTLNEYAAYGVDTFHQFGPAESAEIYSGIRRSVPEKEIIQIRKEIERYNRTVCPVEDLGDGVRQHARPSGVCQRTPSAFCRAFPDDPEGLVDKYIIARSVALASECIIPTLVASKAKQQDLNEAIERKQKERYQRWWLFIALAAVVGGKVANSTTKVAKLDQRDSADRRRLIRPLLRGLSRAIKRLVVLGKVIAQRLKRWRSHRKL</sequence>
<name>A0A9X2X295_9GAMM</name>
<dbReference type="RefSeq" id="WP_247639777.1">
    <property type="nucleotide sequence ID" value="NZ_JAHXCZ010000002.1"/>
</dbReference>
<dbReference type="Proteomes" id="UP001145353">
    <property type="component" value="Unassembled WGS sequence"/>
</dbReference>
<reference evidence="2" key="1">
    <citation type="submission" date="2021-07" db="EMBL/GenBank/DDBJ databases">
        <authorList>
            <person name="Luelf R.H."/>
        </authorList>
    </citation>
    <scope>NUCLEOTIDE SEQUENCE</scope>
    <source>
        <strain evidence="2">TMW 2.2304</strain>
    </source>
</reference>
<feature type="transmembrane region" description="Helical" evidence="1">
    <location>
        <begin position="56"/>
        <end position="78"/>
    </location>
</feature>
<organism evidence="2 3">
    <name type="scientific">Chromohalobacter moromii</name>
    <dbReference type="NCBI Taxonomy" id="2860329"/>
    <lineage>
        <taxon>Bacteria</taxon>
        <taxon>Pseudomonadati</taxon>
        <taxon>Pseudomonadota</taxon>
        <taxon>Gammaproteobacteria</taxon>
        <taxon>Oceanospirillales</taxon>
        <taxon>Halomonadaceae</taxon>
        <taxon>Chromohalobacter</taxon>
    </lineage>
</organism>
<reference evidence="2" key="2">
    <citation type="journal article" date="2022" name="Syst. Appl. Microbiol.">
        <title>Chromohalobacter moromii sp. nov., a moderately halophilic bacterium isolated from lupine-based moromi fermentation.</title>
        <authorList>
            <person name="Lulf R.H."/>
            <person name="Hilgarth M."/>
            <person name="Ehrmann M.A."/>
        </authorList>
    </citation>
    <scope>NUCLEOTIDE SEQUENCE</scope>
    <source>
        <strain evidence="2">TMW 2.2304</strain>
    </source>
</reference>
<feature type="transmembrane region" description="Helical" evidence="1">
    <location>
        <begin position="126"/>
        <end position="145"/>
    </location>
</feature>
<comment type="caution">
    <text evidence="2">The sequence shown here is derived from an EMBL/GenBank/DDBJ whole genome shotgun (WGS) entry which is preliminary data.</text>
</comment>
<dbReference type="EMBL" id="JAHXDE010000002">
    <property type="protein sequence ID" value="MCT8504862.1"/>
    <property type="molecule type" value="Genomic_DNA"/>
</dbReference>
<protein>
    <submittedName>
        <fullName evidence="2">Uncharacterized protein</fullName>
    </submittedName>
</protein>
<evidence type="ECO:0000313" key="3">
    <source>
        <dbReference type="Proteomes" id="UP001145353"/>
    </source>
</evidence>
<keyword evidence="3" id="KW-1185">Reference proteome</keyword>
<keyword evidence="1" id="KW-1133">Transmembrane helix</keyword>
<dbReference type="AlphaFoldDB" id="A0A9X2X295"/>
<gene>
    <name evidence="2" type="ORF">KZO87_05705</name>
</gene>